<dbReference type="Gene3D" id="3.30.420.10">
    <property type="entry name" value="Ribonuclease H-like superfamily/Ribonuclease H"/>
    <property type="match status" value="1"/>
</dbReference>
<evidence type="ECO:0000313" key="2">
    <source>
        <dbReference type="Proteomes" id="UP001148838"/>
    </source>
</evidence>
<sequence length="142" mass="15608">MAGLCEDGNEPPGSLKAITIAEKINLGVRSWPLNLTLDKHEGDFWSRSAEDAPFSIKSFLGHCYPPFDFLVAAHVTLKCAGAPSSDTIVIWSARSPDLTPLDFFLWGCMKEKVYQTETASREEVVTKINTAAIKLQHGLDNV</sequence>
<comment type="caution">
    <text evidence="1">The sequence shown here is derived from an EMBL/GenBank/DDBJ whole genome shotgun (WGS) entry which is preliminary data.</text>
</comment>
<dbReference type="InterPro" id="IPR036397">
    <property type="entry name" value="RNaseH_sf"/>
</dbReference>
<name>A0ABQ8TVQ0_PERAM</name>
<gene>
    <name evidence="1" type="ORF">ANN_01109</name>
</gene>
<dbReference type="PANTHER" id="PTHR47326:SF1">
    <property type="entry name" value="HTH PSQ-TYPE DOMAIN-CONTAINING PROTEIN"/>
    <property type="match status" value="1"/>
</dbReference>
<dbReference type="Proteomes" id="UP001148838">
    <property type="component" value="Unassembled WGS sequence"/>
</dbReference>
<reference evidence="1 2" key="1">
    <citation type="journal article" date="2022" name="Allergy">
        <title>Genome assembly and annotation of Periplaneta americana reveal a comprehensive cockroach allergen profile.</title>
        <authorList>
            <person name="Wang L."/>
            <person name="Xiong Q."/>
            <person name="Saelim N."/>
            <person name="Wang L."/>
            <person name="Nong W."/>
            <person name="Wan A.T."/>
            <person name="Shi M."/>
            <person name="Liu X."/>
            <person name="Cao Q."/>
            <person name="Hui J.H.L."/>
            <person name="Sookrung N."/>
            <person name="Leung T.F."/>
            <person name="Tungtrongchitr A."/>
            <person name="Tsui S.K.W."/>
        </authorList>
    </citation>
    <scope>NUCLEOTIDE SEQUENCE [LARGE SCALE GENOMIC DNA]</scope>
    <source>
        <strain evidence="1">PWHHKU_190912</strain>
    </source>
</reference>
<protein>
    <submittedName>
        <fullName evidence="1">Uncharacterized protein</fullName>
    </submittedName>
</protein>
<keyword evidence="2" id="KW-1185">Reference proteome</keyword>
<evidence type="ECO:0000313" key="1">
    <source>
        <dbReference type="EMBL" id="KAJ4449705.1"/>
    </source>
</evidence>
<dbReference type="PANTHER" id="PTHR47326">
    <property type="entry name" value="TRANSPOSABLE ELEMENT TC3 TRANSPOSASE-LIKE PROTEIN"/>
    <property type="match status" value="1"/>
</dbReference>
<accession>A0ABQ8TVQ0</accession>
<organism evidence="1 2">
    <name type="scientific">Periplaneta americana</name>
    <name type="common">American cockroach</name>
    <name type="synonym">Blatta americana</name>
    <dbReference type="NCBI Taxonomy" id="6978"/>
    <lineage>
        <taxon>Eukaryota</taxon>
        <taxon>Metazoa</taxon>
        <taxon>Ecdysozoa</taxon>
        <taxon>Arthropoda</taxon>
        <taxon>Hexapoda</taxon>
        <taxon>Insecta</taxon>
        <taxon>Pterygota</taxon>
        <taxon>Neoptera</taxon>
        <taxon>Polyneoptera</taxon>
        <taxon>Dictyoptera</taxon>
        <taxon>Blattodea</taxon>
        <taxon>Blattoidea</taxon>
        <taxon>Blattidae</taxon>
        <taxon>Blattinae</taxon>
        <taxon>Periplaneta</taxon>
    </lineage>
</organism>
<dbReference type="EMBL" id="JAJSOF020000003">
    <property type="protein sequence ID" value="KAJ4449705.1"/>
    <property type="molecule type" value="Genomic_DNA"/>
</dbReference>
<proteinExistence type="predicted"/>